<dbReference type="InterPro" id="IPR011032">
    <property type="entry name" value="GroES-like_sf"/>
</dbReference>
<dbReference type="SUPFAM" id="SSF51735">
    <property type="entry name" value="NAD(P)-binding Rossmann-fold domains"/>
    <property type="match status" value="1"/>
</dbReference>
<gene>
    <name evidence="4" type="ORF">DM02DRAFT_683424</name>
</gene>
<dbReference type="OrthoDB" id="203908at2759"/>
<keyword evidence="5" id="KW-1185">Reference proteome</keyword>
<dbReference type="Proteomes" id="UP000244855">
    <property type="component" value="Unassembled WGS sequence"/>
</dbReference>
<dbReference type="Pfam" id="PF08240">
    <property type="entry name" value="ADH_N"/>
    <property type="match status" value="1"/>
</dbReference>
<organism evidence="4 5">
    <name type="scientific">Periconia macrospinosa</name>
    <dbReference type="NCBI Taxonomy" id="97972"/>
    <lineage>
        <taxon>Eukaryota</taxon>
        <taxon>Fungi</taxon>
        <taxon>Dikarya</taxon>
        <taxon>Ascomycota</taxon>
        <taxon>Pezizomycotina</taxon>
        <taxon>Dothideomycetes</taxon>
        <taxon>Pleosporomycetidae</taxon>
        <taxon>Pleosporales</taxon>
        <taxon>Massarineae</taxon>
        <taxon>Periconiaceae</taxon>
        <taxon>Periconia</taxon>
    </lineage>
</organism>
<reference evidence="4 5" key="1">
    <citation type="journal article" date="2018" name="Sci. Rep.">
        <title>Comparative genomics provides insights into the lifestyle and reveals functional heterogeneity of dark septate endophytic fungi.</title>
        <authorList>
            <person name="Knapp D.G."/>
            <person name="Nemeth J.B."/>
            <person name="Barry K."/>
            <person name="Hainaut M."/>
            <person name="Henrissat B."/>
            <person name="Johnson J."/>
            <person name="Kuo A."/>
            <person name="Lim J.H.P."/>
            <person name="Lipzen A."/>
            <person name="Nolan M."/>
            <person name="Ohm R.A."/>
            <person name="Tamas L."/>
            <person name="Grigoriev I.V."/>
            <person name="Spatafora J.W."/>
            <person name="Nagy L.G."/>
            <person name="Kovacs G.M."/>
        </authorList>
    </citation>
    <scope>NUCLEOTIDE SEQUENCE [LARGE SCALE GENOMIC DNA]</scope>
    <source>
        <strain evidence="4 5">DSE2036</strain>
    </source>
</reference>
<protein>
    <submittedName>
        <fullName evidence="4">Alcohol dehydrogenase zinc-binding domain-containing protein</fullName>
    </submittedName>
</protein>
<evidence type="ECO:0000256" key="2">
    <source>
        <dbReference type="ARBA" id="ARBA00023002"/>
    </source>
</evidence>
<sequence>MKAIIVDTFGPPSNLLIKDVPKPIPKPGQVLIRIKAFGLNRAELYMRRGEWAESMPIIGIECVGIIEACPDNSFPVKTAVAALMGGLGRTINGSYAEYTVAPVLNVATLAESEDDLCLSWEQAAAIPETYATAWMCLFGNLELKKGQKLLVRGATSALGLAAVTLAAHFGARVTGTTRNPGRHSQLIEAGAETVEPEDSHLAERLNLREAAKFDTVLELVGNSTLLESLALVRRGGRLCLAGFVGGVAPINFNPLLQMVSGVHFSFFGSFVLGTEPFPLSEVPLQEILKMVASGELEVKPSRVFRFDEIQEAHEMMEANEANGKLVILGC</sequence>
<keyword evidence="2" id="KW-0560">Oxidoreductase</keyword>
<dbReference type="InterPro" id="IPR020843">
    <property type="entry name" value="ER"/>
</dbReference>
<evidence type="ECO:0000313" key="5">
    <source>
        <dbReference type="Proteomes" id="UP000244855"/>
    </source>
</evidence>
<dbReference type="SMART" id="SM00829">
    <property type="entry name" value="PKS_ER"/>
    <property type="match status" value="1"/>
</dbReference>
<dbReference type="InterPro" id="IPR013154">
    <property type="entry name" value="ADH-like_N"/>
</dbReference>
<dbReference type="PANTHER" id="PTHR48106">
    <property type="entry name" value="QUINONE OXIDOREDUCTASE PIG3-RELATED"/>
    <property type="match status" value="1"/>
</dbReference>
<dbReference type="GO" id="GO:0016651">
    <property type="term" value="F:oxidoreductase activity, acting on NAD(P)H"/>
    <property type="evidence" value="ECO:0007669"/>
    <property type="project" value="TreeGrafter"/>
</dbReference>
<evidence type="ECO:0000313" key="4">
    <source>
        <dbReference type="EMBL" id="PVH98068.1"/>
    </source>
</evidence>
<evidence type="ECO:0000259" key="3">
    <source>
        <dbReference type="SMART" id="SM00829"/>
    </source>
</evidence>
<proteinExistence type="predicted"/>
<dbReference type="PANTHER" id="PTHR48106:SF18">
    <property type="entry name" value="QUINONE OXIDOREDUCTASE PIG3"/>
    <property type="match status" value="1"/>
</dbReference>
<keyword evidence="1" id="KW-0521">NADP</keyword>
<dbReference type="Pfam" id="PF13602">
    <property type="entry name" value="ADH_zinc_N_2"/>
    <property type="match status" value="1"/>
</dbReference>
<feature type="domain" description="Enoyl reductase (ER)" evidence="3">
    <location>
        <begin position="10"/>
        <end position="327"/>
    </location>
</feature>
<dbReference type="EMBL" id="KZ805422">
    <property type="protein sequence ID" value="PVH98068.1"/>
    <property type="molecule type" value="Genomic_DNA"/>
</dbReference>
<dbReference type="STRING" id="97972.A0A2V1DJ19"/>
<dbReference type="InterPro" id="IPR036291">
    <property type="entry name" value="NAD(P)-bd_dom_sf"/>
</dbReference>
<dbReference type="GO" id="GO:0070402">
    <property type="term" value="F:NADPH binding"/>
    <property type="evidence" value="ECO:0007669"/>
    <property type="project" value="TreeGrafter"/>
</dbReference>
<dbReference type="AlphaFoldDB" id="A0A2V1DJ19"/>
<dbReference type="Gene3D" id="3.90.180.10">
    <property type="entry name" value="Medium-chain alcohol dehydrogenases, catalytic domain"/>
    <property type="match status" value="1"/>
</dbReference>
<evidence type="ECO:0000256" key="1">
    <source>
        <dbReference type="ARBA" id="ARBA00022857"/>
    </source>
</evidence>
<name>A0A2V1DJ19_9PLEO</name>
<dbReference type="Gene3D" id="3.40.50.720">
    <property type="entry name" value="NAD(P)-binding Rossmann-like Domain"/>
    <property type="match status" value="1"/>
</dbReference>
<accession>A0A2V1DJ19</accession>
<dbReference type="SUPFAM" id="SSF50129">
    <property type="entry name" value="GroES-like"/>
    <property type="match status" value="1"/>
</dbReference>